<evidence type="ECO:0000313" key="8">
    <source>
        <dbReference type="Proteomes" id="UP001410795"/>
    </source>
</evidence>
<name>A0ABP7B8Z6_9MICO</name>
<feature type="domain" description="GtrA/DPMS transmembrane" evidence="6">
    <location>
        <begin position="40"/>
        <end position="158"/>
    </location>
</feature>
<gene>
    <name evidence="7" type="ORF">GCM10022202_11350</name>
</gene>
<dbReference type="RefSeq" id="WP_221855301.1">
    <property type="nucleotide sequence ID" value="NZ_BAAAYV010000005.1"/>
</dbReference>
<evidence type="ECO:0000256" key="3">
    <source>
        <dbReference type="ARBA" id="ARBA00022989"/>
    </source>
</evidence>
<evidence type="ECO:0000256" key="1">
    <source>
        <dbReference type="ARBA" id="ARBA00004141"/>
    </source>
</evidence>
<dbReference type="Pfam" id="PF04138">
    <property type="entry name" value="GtrA_DPMS_TM"/>
    <property type="match status" value="1"/>
</dbReference>
<keyword evidence="3 5" id="KW-1133">Transmembrane helix</keyword>
<feature type="transmembrane region" description="Helical" evidence="5">
    <location>
        <begin position="38"/>
        <end position="61"/>
    </location>
</feature>
<organism evidence="7 8">
    <name type="scientific">Microbacterium marinilacus</name>
    <dbReference type="NCBI Taxonomy" id="415209"/>
    <lineage>
        <taxon>Bacteria</taxon>
        <taxon>Bacillati</taxon>
        <taxon>Actinomycetota</taxon>
        <taxon>Actinomycetes</taxon>
        <taxon>Micrococcales</taxon>
        <taxon>Microbacteriaceae</taxon>
        <taxon>Microbacterium</taxon>
    </lineage>
</organism>
<protein>
    <recommendedName>
        <fullName evidence="6">GtrA/DPMS transmembrane domain-containing protein</fullName>
    </recommendedName>
</protein>
<evidence type="ECO:0000259" key="6">
    <source>
        <dbReference type="Pfam" id="PF04138"/>
    </source>
</evidence>
<keyword evidence="8" id="KW-1185">Reference proteome</keyword>
<dbReference type="Proteomes" id="UP001410795">
    <property type="component" value="Unassembled WGS sequence"/>
</dbReference>
<reference evidence="8" key="1">
    <citation type="journal article" date="2019" name="Int. J. Syst. Evol. Microbiol.">
        <title>The Global Catalogue of Microorganisms (GCM) 10K type strain sequencing project: providing services to taxonomists for standard genome sequencing and annotation.</title>
        <authorList>
            <consortium name="The Broad Institute Genomics Platform"/>
            <consortium name="The Broad Institute Genome Sequencing Center for Infectious Disease"/>
            <person name="Wu L."/>
            <person name="Ma J."/>
        </authorList>
    </citation>
    <scope>NUCLEOTIDE SEQUENCE [LARGE SCALE GENOMIC DNA]</scope>
    <source>
        <strain evidence="8">JCM 16546</strain>
    </source>
</reference>
<dbReference type="EMBL" id="BAAAYV010000005">
    <property type="protein sequence ID" value="GAA3653200.1"/>
    <property type="molecule type" value="Genomic_DNA"/>
</dbReference>
<keyword evidence="4 5" id="KW-0472">Membrane</keyword>
<sequence>MSAPDETSADGGDAASAAIGGAAAPDGPLLRLIKDRRVAFLIVGAVNTGVGFVWFTLFSLLFRHWWPDEHATVFAVILCAHIMSTLSAFVFYRKLVFRVRGHLWLDFWRFQLVYLGAFLLNILIVPLLKLWMDEILAQLLFTVVTVFISWFGHSRFSFRRKENT</sequence>
<feature type="transmembrane region" description="Helical" evidence="5">
    <location>
        <begin position="112"/>
        <end position="129"/>
    </location>
</feature>
<comment type="subcellular location">
    <subcellularLocation>
        <location evidence="1">Membrane</location>
        <topology evidence="1">Multi-pass membrane protein</topology>
    </subcellularLocation>
</comment>
<feature type="transmembrane region" description="Helical" evidence="5">
    <location>
        <begin position="73"/>
        <end position="92"/>
    </location>
</feature>
<keyword evidence="2 5" id="KW-0812">Transmembrane</keyword>
<evidence type="ECO:0000256" key="2">
    <source>
        <dbReference type="ARBA" id="ARBA00022692"/>
    </source>
</evidence>
<comment type="caution">
    <text evidence="7">The sequence shown here is derived from an EMBL/GenBank/DDBJ whole genome shotgun (WGS) entry which is preliminary data.</text>
</comment>
<evidence type="ECO:0000256" key="5">
    <source>
        <dbReference type="SAM" id="Phobius"/>
    </source>
</evidence>
<evidence type="ECO:0000256" key="4">
    <source>
        <dbReference type="ARBA" id="ARBA00023136"/>
    </source>
</evidence>
<proteinExistence type="predicted"/>
<feature type="transmembrane region" description="Helical" evidence="5">
    <location>
        <begin position="135"/>
        <end position="152"/>
    </location>
</feature>
<evidence type="ECO:0000313" key="7">
    <source>
        <dbReference type="EMBL" id="GAA3653200.1"/>
    </source>
</evidence>
<accession>A0ABP7B8Z6</accession>
<dbReference type="InterPro" id="IPR007267">
    <property type="entry name" value="GtrA_DPMS_TM"/>
</dbReference>